<dbReference type="GO" id="GO:0070967">
    <property type="term" value="F:coenzyme F420 binding"/>
    <property type="evidence" value="ECO:0007669"/>
    <property type="project" value="TreeGrafter"/>
</dbReference>
<keyword evidence="1" id="KW-0560">Oxidoreductase</keyword>
<dbReference type="AlphaFoldDB" id="A0AAU8DQR6"/>
<dbReference type="Pfam" id="PF01243">
    <property type="entry name" value="PNPOx_N"/>
    <property type="match status" value="1"/>
</dbReference>
<protein>
    <submittedName>
        <fullName evidence="3">TIGR03668 family PPOX class F420-dependent oxidoreductase</fullName>
    </submittedName>
</protein>
<dbReference type="PANTHER" id="PTHR35176:SF2">
    <property type="entry name" value="F420H(2)-DEPENDENT REDUCTASE RV1155"/>
    <property type="match status" value="1"/>
</dbReference>
<dbReference type="GO" id="GO:0005829">
    <property type="term" value="C:cytosol"/>
    <property type="evidence" value="ECO:0007669"/>
    <property type="project" value="TreeGrafter"/>
</dbReference>
<organism evidence="3">
    <name type="scientific">Nakamurella sp. A5-74</name>
    <dbReference type="NCBI Taxonomy" id="3158264"/>
    <lineage>
        <taxon>Bacteria</taxon>
        <taxon>Bacillati</taxon>
        <taxon>Actinomycetota</taxon>
        <taxon>Actinomycetes</taxon>
        <taxon>Nakamurellales</taxon>
        <taxon>Nakamurellaceae</taxon>
        <taxon>Nakamurella</taxon>
    </lineage>
</organism>
<accession>A0AAU8DQR6</accession>
<evidence type="ECO:0000256" key="1">
    <source>
        <dbReference type="ARBA" id="ARBA00023002"/>
    </source>
</evidence>
<dbReference type="InterPro" id="IPR012349">
    <property type="entry name" value="Split_barrel_FMN-bd"/>
</dbReference>
<dbReference type="EMBL" id="CP159218">
    <property type="protein sequence ID" value="XCG64654.1"/>
    <property type="molecule type" value="Genomic_DNA"/>
</dbReference>
<name>A0AAU8DQR6_9ACTN</name>
<dbReference type="InterPro" id="IPR011576">
    <property type="entry name" value="Pyridox_Oxase_N"/>
</dbReference>
<dbReference type="InterPro" id="IPR019967">
    <property type="entry name" value="F420-dep_enz_PPOX_Rv0121"/>
</dbReference>
<gene>
    <name evidence="3" type="ORF">ABLG96_04820</name>
</gene>
<evidence type="ECO:0000313" key="3">
    <source>
        <dbReference type="EMBL" id="XCG64654.1"/>
    </source>
</evidence>
<feature type="domain" description="Pyridoxamine 5'-phosphate oxidase N-terminal" evidence="2">
    <location>
        <begin position="5"/>
        <end position="132"/>
    </location>
</feature>
<dbReference type="GO" id="GO:0016627">
    <property type="term" value="F:oxidoreductase activity, acting on the CH-CH group of donors"/>
    <property type="evidence" value="ECO:0007669"/>
    <property type="project" value="TreeGrafter"/>
</dbReference>
<proteinExistence type="predicted"/>
<dbReference type="PANTHER" id="PTHR35176">
    <property type="entry name" value="HEME OXYGENASE HI_0854-RELATED"/>
    <property type="match status" value="1"/>
</dbReference>
<dbReference type="RefSeq" id="WP_353650267.1">
    <property type="nucleotide sequence ID" value="NZ_CP159218.1"/>
</dbReference>
<dbReference type="SUPFAM" id="SSF50475">
    <property type="entry name" value="FMN-binding split barrel"/>
    <property type="match status" value="1"/>
</dbReference>
<dbReference type="Gene3D" id="2.30.110.10">
    <property type="entry name" value="Electron Transport, Fmn-binding Protein, Chain A"/>
    <property type="match status" value="1"/>
</dbReference>
<dbReference type="InterPro" id="IPR052019">
    <property type="entry name" value="F420H2_bilvrd_red/Heme_oxyg"/>
</dbReference>
<reference evidence="3" key="1">
    <citation type="submission" date="2024-05" db="EMBL/GenBank/DDBJ databases">
        <authorList>
            <person name="Cai S.Y."/>
            <person name="Jin L.M."/>
            <person name="Li H.R."/>
        </authorList>
    </citation>
    <scope>NUCLEOTIDE SEQUENCE</scope>
    <source>
        <strain evidence="3">A5-74</strain>
    </source>
</reference>
<evidence type="ECO:0000259" key="2">
    <source>
        <dbReference type="Pfam" id="PF01243"/>
    </source>
</evidence>
<sequence length="147" mass="16124">MRLLAEEARTRFAHERVARFASVSAAGVPHLVPITFAVLGDRVVFVVDDKPKSTQDLRRLENVAAHQQVCVLVDVYDDDWSRLWWARADGVASISEHDDEAVDALATRYPYYVDRRPSGPVVAIDVSRWSGWAAVDPAAPGDAAGPG</sequence>
<dbReference type="NCBIfam" id="TIGR03668">
    <property type="entry name" value="Rv0121_F420"/>
    <property type="match status" value="1"/>
</dbReference>